<dbReference type="Pfam" id="PF07647">
    <property type="entry name" value="SAM_2"/>
    <property type="match status" value="1"/>
</dbReference>
<dbReference type="SUPFAM" id="SSF56399">
    <property type="entry name" value="ADP-ribosylation"/>
    <property type="match status" value="1"/>
</dbReference>
<dbReference type="InterPro" id="IPR001660">
    <property type="entry name" value="SAM"/>
</dbReference>
<dbReference type="InterPro" id="IPR051712">
    <property type="entry name" value="ARTD-AVP"/>
</dbReference>
<dbReference type="PROSITE" id="PS51059">
    <property type="entry name" value="PARP_CATALYTIC"/>
    <property type="match status" value="1"/>
</dbReference>
<dbReference type="OrthoDB" id="4772757at2759"/>
<organism evidence="3 4">
    <name type="scientific">Euroglyphus maynei</name>
    <name type="common">Mayne's house dust mite</name>
    <dbReference type="NCBI Taxonomy" id="6958"/>
    <lineage>
        <taxon>Eukaryota</taxon>
        <taxon>Metazoa</taxon>
        <taxon>Ecdysozoa</taxon>
        <taxon>Arthropoda</taxon>
        <taxon>Chelicerata</taxon>
        <taxon>Arachnida</taxon>
        <taxon>Acari</taxon>
        <taxon>Acariformes</taxon>
        <taxon>Sarcoptiformes</taxon>
        <taxon>Astigmata</taxon>
        <taxon>Psoroptidia</taxon>
        <taxon>Analgoidea</taxon>
        <taxon>Pyroglyphidae</taxon>
        <taxon>Pyroglyphinae</taxon>
        <taxon>Euroglyphus</taxon>
    </lineage>
</organism>
<dbReference type="SUPFAM" id="SSF47769">
    <property type="entry name" value="SAM/Pointed domain"/>
    <property type="match status" value="1"/>
</dbReference>
<sequence length="251" mass="27935">MFISTLGLDFLTPILMNEHITMDILAEMGHEELKAIGVSAYGHRHRILKGIEKLLISSSTLYDTIDGSGLVVRANHQLEPLKQALNGNQFLGTTITNANSITVMTSTGTVVPLPAAPPFAATNNSFQSLLSSSNGGLSSTSGISMIHTTTFLIQLSQDDREYRAVEDEMQSTIREHKDGGQAGGVFTRYRIIRIQKMINLKLWQRYLHRRQEICEENHGFANERMLFHGSPFINSIVQKGFDERHAYIGGM</sequence>
<evidence type="ECO:0000313" key="4">
    <source>
        <dbReference type="Proteomes" id="UP000194236"/>
    </source>
</evidence>
<dbReference type="InterPro" id="IPR012317">
    <property type="entry name" value="Poly(ADP-ribose)pol_cat_dom"/>
</dbReference>
<evidence type="ECO:0000259" key="1">
    <source>
        <dbReference type="PROSITE" id="PS50105"/>
    </source>
</evidence>
<dbReference type="SMART" id="SM00454">
    <property type="entry name" value="SAM"/>
    <property type="match status" value="1"/>
</dbReference>
<evidence type="ECO:0000313" key="3">
    <source>
        <dbReference type="EMBL" id="OTF79392.1"/>
    </source>
</evidence>
<reference evidence="3 4" key="1">
    <citation type="submission" date="2017-03" db="EMBL/GenBank/DDBJ databases">
        <title>Genome Survey of Euroglyphus maynei.</title>
        <authorList>
            <person name="Arlian L.G."/>
            <person name="Morgan M.S."/>
            <person name="Rider S.D."/>
        </authorList>
    </citation>
    <scope>NUCLEOTIDE SEQUENCE [LARGE SCALE GENOMIC DNA]</scope>
    <source>
        <strain evidence="3">Arlian Lab</strain>
        <tissue evidence="3">Whole body</tissue>
    </source>
</reference>
<dbReference type="Proteomes" id="UP000194236">
    <property type="component" value="Unassembled WGS sequence"/>
</dbReference>
<dbReference type="PANTHER" id="PTHR45740:SF17">
    <property type="entry name" value="POLY [ADP-RIBOSE] POLYMERASE TANKYRASE-2-LIKE"/>
    <property type="match status" value="1"/>
</dbReference>
<dbReference type="GO" id="GO:0005634">
    <property type="term" value="C:nucleus"/>
    <property type="evidence" value="ECO:0007669"/>
    <property type="project" value="TreeGrafter"/>
</dbReference>
<dbReference type="GO" id="GO:0003950">
    <property type="term" value="F:NAD+ poly-ADP-ribosyltransferase activity"/>
    <property type="evidence" value="ECO:0007669"/>
    <property type="project" value="InterPro"/>
</dbReference>
<evidence type="ECO:0000259" key="2">
    <source>
        <dbReference type="PROSITE" id="PS51059"/>
    </source>
</evidence>
<dbReference type="InterPro" id="IPR013761">
    <property type="entry name" value="SAM/pointed_sf"/>
</dbReference>
<protein>
    <submittedName>
        <fullName evidence="3">Uncharacterized protein</fullName>
    </submittedName>
</protein>
<feature type="domain" description="PARP catalytic" evidence="2">
    <location>
        <begin position="156"/>
        <end position="251"/>
    </location>
</feature>
<dbReference type="PROSITE" id="PS50105">
    <property type="entry name" value="SAM_DOMAIN"/>
    <property type="match status" value="1"/>
</dbReference>
<dbReference type="EMBL" id="MUJZ01023346">
    <property type="protein sequence ID" value="OTF79392.1"/>
    <property type="molecule type" value="Genomic_DNA"/>
</dbReference>
<feature type="domain" description="SAM" evidence="1">
    <location>
        <begin position="1"/>
        <end position="57"/>
    </location>
</feature>
<proteinExistence type="predicted"/>
<dbReference type="Gene3D" id="3.90.228.10">
    <property type="match status" value="1"/>
</dbReference>
<comment type="caution">
    <text evidence="3">The sequence shown here is derived from an EMBL/GenBank/DDBJ whole genome shotgun (WGS) entry which is preliminary data.</text>
</comment>
<dbReference type="AlphaFoldDB" id="A0A1Y3BEW4"/>
<dbReference type="PANTHER" id="PTHR45740">
    <property type="entry name" value="POLY [ADP-RIBOSE] POLYMERASE"/>
    <property type="match status" value="1"/>
</dbReference>
<gene>
    <name evidence="3" type="ORF">BLA29_010016</name>
</gene>
<keyword evidence="4" id="KW-1185">Reference proteome</keyword>
<feature type="non-terminal residue" evidence="3">
    <location>
        <position position="251"/>
    </location>
</feature>
<dbReference type="GO" id="GO:1990404">
    <property type="term" value="F:NAD+-protein mono-ADP-ribosyltransferase activity"/>
    <property type="evidence" value="ECO:0007669"/>
    <property type="project" value="TreeGrafter"/>
</dbReference>
<name>A0A1Y3BEW4_EURMA</name>
<dbReference type="Gene3D" id="1.10.150.50">
    <property type="entry name" value="Transcription Factor, Ets-1"/>
    <property type="match status" value="1"/>
</dbReference>
<accession>A0A1Y3BEW4</accession>